<proteinExistence type="predicted"/>
<dbReference type="Proteomes" id="UP000255291">
    <property type="component" value="Unassembled WGS sequence"/>
</dbReference>
<evidence type="ECO:0000313" key="2">
    <source>
        <dbReference type="EMBL" id="RDT51690.1"/>
    </source>
</evidence>
<feature type="non-terminal residue" evidence="2">
    <location>
        <position position="1"/>
    </location>
</feature>
<keyword evidence="1" id="KW-0472">Membrane</keyword>
<protein>
    <submittedName>
        <fullName evidence="2">Permease</fullName>
    </submittedName>
</protein>
<sequence length="83" mass="8337">ANLWGYRSAMVAAGSGAVLVAAWADWTWAYLAIAVSAFIPFPILAAMRPETEGATGRASALVTGITTGLAILITTGLATAGIG</sequence>
<dbReference type="EMBL" id="QRBW01000376">
    <property type="protein sequence ID" value="RDT51690.1"/>
    <property type="molecule type" value="Genomic_DNA"/>
</dbReference>
<gene>
    <name evidence="2" type="ORF">DXF87_26240</name>
</gene>
<feature type="transmembrane region" description="Helical" evidence="1">
    <location>
        <begin position="28"/>
        <end position="47"/>
    </location>
</feature>
<evidence type="ECO:0000256" key="1">
    <source>
        <dbReference type="SAM" id="Phobius"/>
    </source>
</evidence>
<organism evidence="2 3">
    <name type="scientific">Enterobacter roggenkampii</name>
    <dbReference type="NCBI Taxonomy" id="1812935"/>
    <lineage>
        <taxon>Bacteria</taxon>
        <taxon>Pseudomonadati</taxon>
        <taxon>Pseudomonadota</taxon>
        <taxon>Gammaproteobacteria</taxon>
        <taxon>Enterobacterales</taxon>
        <taxon>Enterobacteriaceae</taxon>
        <taxon>Enterobacter</taxon>
        <taxon>Enterobacter cloacae complex</taxon>
    </lineage>
</organism>
<reference evidence="2 3" key="1">
    <citation type="submission" date="2018-07" db="EMBL/GenBank/DDBJ databases">
        <title>The use of a cohorting ward and systematic surveillance cultures for the control of a Klebsiella pneumoniae carbapenemase (KPC)-producing Enterobacteriaceae outbreak.</title>
        <authorList>
            <person name="Doi Y."/>
        </authorList>
    </citation>
    <scope>NUCLEOTIDE SEQUENCE [LARGE SCALE GENOMIC DNA]</scope>
    <source>
        <strain evidence="2 3">1-RC-17-04017</strain>
    </source>
</reference>
<name>A0ABD7GNU6_9ENTR</name>
<feature type="non-terminal residue" evidence="2">
    <location>
        <position position="83"/>
    </location>
</feature>
<keyword evidence="1" id="KW-1133">Transmembrane helix</keyword>
<dbReference type="AlphaFoldDB" id="A0ABD7GNU6"/>
<accession>A0ABD7GNU6</accession>
<evidence type="ECO:0000313" key="3">
    <source>
        <dbReference type="Proteomes" id="UP000255291"/>
    </source>
</evidence>
<comment type="caution">
    <text evidence="2">The sequence shown here is derived from an EMBL/GenBank/DDBJ whole genome shotgun (WGS) entry which is preliminary data.</text>
</comment>
<feature type="transmembrane region" description="Helical" evidence="1">
    <location>
        <begin position="59"/>
        <end position="82"/>
    </location>
</feature>
<keyword evidence="1" id="KW-0812">Transmembrane</keyword>
<dbReference type="RefSeq" id="WP_165852712.1">
    <property type="nucleotide sequence ID" value="NZ_QRBW01000376.1"/>
</dbReference>